<organism evidence="5 6">
    <name type="scientific">Pseudonocardia acidicola</name>
    <dbReference type="NCBI Taxonomy" id="2724939"/>
    <lineage>
        <taxon>Bacteria</taxon>
        <taxon>Bacillati</taxon>
        <taxon>Actinomycetota</taxon>
        <taxon>Actinomycetes</taxon>
        <taxon>Pseudonocardiales</taxon>
        <taxon>Pseudonocardiaceae</taxon>
        <taxon>Pseudonocardia</taxon>
    </lineage>
</organism>
<dbReference type="InterPro" id="IPR016166">
    <property type="entry name" value="FAD-bd_PCMH"/>
</dbReference>
<protein>
    <recommendedName>
        <fullName evidence="4">FAD-binding PCMH-type domain-containing protein</fullName>
    </recommendedName>
</protein>
<keyword evidence="1" id="KW-0285">Flavoprotein</keyword>
<evidence type="ECO:0000256" key="1">
    <source>
        <dbReference type="ARBA" id="ARBA00022630"/>
    </source>
</evidence>
<dbReference type="PANTHER" id="PTHR42659:SF2">
    <property type="entry name" value="XANTHINE DEHYDROGENASE SUBUNIT C-RELATED"/>
    <property type="match status" value="1"/>
</dbReference>
<dbReference type="Pfam" id="PF00941">
    <property type="entry name" value="FAD_binding_5"/>
    <property type="match status" value="1"/>
</dbReference>
<sequence>MIRSPLTHHAPERLDAAAALLAEHGGSAAVLGGGTVLVPAMVRGDQTYGHVVDLRKLGLAGVRIEDGWAEIGAMTTYSDLLAARGLAGSAVVLRTAAAGITGGTQLRNQGTVGGSAAYANPASDIPGCLVAVDAVLRLHGPEGRRDVPAGEFFRGAFSTALRPDEMVTAIRVPLRPARTGYYKLKLAESSWPIATAAATVDDAGAVITLGAVSGRPIRIDATSVIAAGGLPLDDGEFDELVRSHIDDPWEDELAPASYRLDVAAVVARRALAQTGNGERR</sequence>
<dbReference type="SUPFAM" id="SSF56176">
    <property type="entry name" value="FAD-binding/transporter-associated domain-like"/>
    <property type="match status" value="1"/>
</dbReference>
<feature type="domain" description="FAD-binding PCMH-type" evidence="4">
    <location>
        <begin position="1"/>
        <end position="177"/>
    </location>
</feature>
<dbReference type="InterPro" id="IPR002346">
    <property type="entry name" value="Mopterin_DH_FAD-bd"/>
</dbReference>
<evidence type="ECO:0000313" key="5">
    <source>
        <dbReference type="EMBL" id="NMH97487.1"/>
    </source>
</evidence>
<dbReference type="PROSITE" id="PS51387">
    <property type="entry name" value="FAD_PCMH"/>
    <property type="match status" value="1"/>
</dbReference>
<dbReference type="SMART" id="SM01092">
    <property type="entry name" value="CO_deh_flav_C"/>
    <property type="match status" value="1"/>
</dbReference>
<keyword evidence="3" id="KW-0560">Oxidoreductase</keyword>
<proteinExistence type="predicted"/>
<evidence type="ECO:0000256" key="3">
    <source>
        <dbReference type="ARBA" id="ARBA00023002"/>
    </source>
</evidence>
<dbReference type="Gene3D" id="3.30.465.10">
    <property type="match status" value="1"/>
</dbReference>
<dbReference type="InterPro" id="IPR051312">
    <property type="entry name" value="Diverse_Substr_Oxidored"/>
</dbReference>
<dbReference type="EMBL" id="JAAXLA010000012">
    <property type="protein sequence ID" value="NMH97487.1"/>
    <property type="molecule type" value="Genomic_DNA"/>
</dbReference>
<name>A0ABX1S9D2_9PSEU</name>
<dbReference type="InterPro" id="IPR005107">
    <property type="entry name" value="CO_DH_flav_C"/>
</dbReference>
<reference evidence="5 6" key="1">
    <citation type="submission" date="2020-04" db="EMBL/GenBank/DDBJ databases">
        <authorList>
            <person name="Klaysubun C."/>
            <person name="Duangmal K."/>
            <person name="Lipun K."/>
        </authorList>
    </citation>
    <scope>NUCLEOTIDE SEQUENCE [LARGE SCALE GENOMIC DNA]</scope>
    <source>
        <strain evidence="5 6">K10HN5</strain>
    </source>
</reference>
<dbReference type="RefSeq" id="WP_169380924.1">
    <property type="nucleotide sequence ID" value="NZ_JAAXLA010000012.1"/>
</dbReference>
<dbReference type="Proteomes" id="UP000820669">
    <property type="component" value="Unassembled WGS sequence"/>
</dbReference>
<evidence type="ECO:0000256" key="2">
    <source>
        <dbReference type="ARBA" id="ARBA00022827"/>
    </source>
</evidence>
<dbReference type="Gene3D" id="3.30.390.50">
    <property type="entry name" value="CO dehydrogenase flavoprotein, C-terminal domain"/>
    <property type="match status" value="1"/>
</dbReference>
<dbReference type="InterPro" id="IPR036318">
    <property type="entry name" value="FAD-bd_PCMH-like_sf"/>
</dbReference>
<dbReference type="PANTHER" id="PTHR42659">
    <property type="entry name" value="XANTHINE DEHYDROGENASE SUBUNIT C-RELATED"/>
    <property type="match status" value="1"/>
</dbReference>
<dbReference type="InterPro" id="IPR016167">
    <property type="entry name" value="FAD-bd_PCMH_sub1"/>
</dbReference>
<dbReference type="SUPFAM" id="SSF55447">
    <property type="entry name" value="CO dehydrogenase flavoprotein C-terminal domain-like"/>
    <property type="match status" value="1"/>
</dbReference>
<evidence type="ECO:0000259" key="4">
    <source>
        <dbReference type="PROSITE" id="PS51387"/>
    </source>
</evidence>
<dbReference type="InterPro" id="IPR036683">
    <property type="entry name" value="CO_DH_flav_C_dom_sf"/>
</dbReference>
<gene>
    <name evidence="5" type="ORF">HF526_09205</name>
</gene>
<comment type="caution">
    <text evidence="5">The sequence shown here is derived from an EMBL/GenBank/DDBJ whole genome shotgun (WGS) entry which is preliminary data.</text>
</comment>
<evidence type="ECO:0000313" key="6">
    <source>
        <dbReference type="Proteomes" id="UP000820669"/>
    </source>
</evidence>
<dbReference type="InterPro" id="IPR016169">
    <property type="entry name" value="FAD-bd_PCMH_sub2"/>
</dbReference>
<keyword evidence="6" id="KW-1185">Reference proteome</keyword>
<accession>A0ABX1S9D2</accession>
<dbReference type="Gene3D" id="3.30.43.10">
    <property type="entry name" value="Uridine Diphospho-n-acetylenolpyruvylglucosamine Reductase, domain 2"/>
    <property type="match status" value="1"/>
</dbReference>
<keyword evidence="2" id="KW-0274">FAD</keyword>